<keyword evidence="2" id="KW-0732">Signal</keyword>
<evidence type="ECO:0000256" key="1">
    <source>
        <dbReference type="SAM" id="MobiDB-lite"/>
    </source>
</evidence>
<proteinExistence type="predicted"/>
<reference evidence="3" key="1">
    <citation type="submission" date="2024-07" db="EMBL/GenBank/DDBJ databases">
        <authorList>
            <person name="Yu S.T."/>
        </authorList>
    </citation>
    <scope>NUCLEOTIDE SEQUENCE</scope>
    <source>
        <strain evidence="3">Y1</strain>
    </source>
</reference>
<protein>
    <recommendedName>
        <fullName evidence="4">DUF5666 domain-containing protein</fullName>
    </recommendedName>
</protein>
<accession>A0AB39TF99</accession>
<feature type="signal peptide" evidence="2">
    <location>
        <begin position="1"/>
        <end position="26"/>
    </location>
</feature>
<feature type="chain" id="PRO_5044287978" description="DUF5666 domain-containing protein" evidence="2">
    <location>
        <begin position="27"/>
        <end position="319"/>
    </location>
</feature>
<dbReference type="AlphaFoldDB" id="A0AB39TF99"/>
<evidence type="ECO:0008006" key="4">
    <source>
        <dbReference type="Google" id="ProtNLM"/>
    </source>
</evidence>
<feature type="region of interest" description="Disordered" evidence="1">
    <location>
        <begin position="151"/>
        <end position="172"/>
    </location>
</feature>
<organism evidence="3">
    <name type="scientific">Streptomyces sp. Y1</name>
    <dbReference type="NCBI Taxonomy" id="3238634"/>
    <lineage>
        <taxon>Bacteria</taxon>
        <taxon>Bacillati</taxon>
        <taxon>Actinomycetota</taxon>
        <taxon>Actinomycetes</taxon>
        <taxon>Kitasatosporales</taxon>
        <taxon>Streptomycetaceae</taxon>
        <taxon>Streptomyces</taxon>
    </lineage>
</organism>
<name>A0AB39TF99_9ACTN</name>
<gene>
    <name evidence="3" type="ORF">AB2U05_07275</name>
</gene>
<evidence type="ECO:0000313" key="3">
    <source>
        <dbReference type="EMBL" id="XDQ78294.1"/>
    </source>
</evidence>
<dbReference type="EMBL" id="CP163445">
    <property type="protein sequence ID" value="XDQ78294.1"/>
    <property type="molecule type" value="Genomic_DNA"/>
</dbReference>
<evidence type="ECO:0000256" key="2">
    <source>
        <dbReference type="SAM" id="SignalP"/>
    </source>
</evidence>
<sequence length="319" mass="32774">MVVSACPPPWRRAARFTLLVPGVAIAVLVPSAVPSSAAADSGAPPPPAAQALDGDKPLASTKDVTSQCDQPSACRFRLYDRAPREFTSGVVSVGNAAINCTNGDMDVNRTVTLVSTSTDNIGGEISGSASIQGGIDVTVTVSGQASVAPTMTNGITQWGPSKDKGPTTQDQTTNAAGVTATVTGSNALHLGVSATFQSAFKAAFSRQWQAQATETTKVSFSVSPGDEIQFGMVSAMSRAAGELTVNNTGKLIKNVTVDSPSIVTASSIVAQTFSVPDKCLSLRPPGRAGAGLIELPPVESDRVPDAVFVRTAEGTWRPR</sequence>
<dbReference type="RefSeq" id="WP_052707565.1">
    <property type="nucleotide sequence ID" value="NZ_CP163445.1"/>
</dbReference>